<dbReference type="Gene3D" id="3.60.140.10">
    <property type="entry name" value="CNF1/YfiH-like putative cysteine hydrolases"/>
    <property type="match status" value="1"/>
</dbReference>
<comment type="caution">
    <text evidence="14">The sequence shown here is derived from an EMBL/GenBank/DDBJ whole genome shotgun (WGS) entry which is preliminary data.</text>
</comment>
<keyword evidence="8" id="KW-0186">Copper</keyword>
<evidence type="ECO:0000256" key="1">
    <source>
        <dbReference type="ARBA" id="ARBA00000553"/>
    </source>
</evidence>
<evidence type="ECO:0000313" key="14">
    <source>
        <dbReference type="EMBL" id="HCT13692.1"/>
    </source>
</evidence>
<evidence type="ECO:0000256" key="3">
    <source>
        <dbReference type="ARBA" id="ARBA00007353"/>
    </source>
</evidence>
<evidence type="ECO:0000256" key="11">
    <source>
        <dbReference type="ARBA" id="ARBA00049893"/>
    </source>
</evidence>
<dbReference type="PANTHER" id="PTHR30616">
    <property type="entry name" value="UNCHARACTERIZED PROTEIN YFIH"/>
    <property type="match status" value="1"/>
</dbReference>
<dbReference type="SUPFAM" id="SSF64438">
    <property type="entry name" value="CNF1/YfiH-like putative cysteine hydrolases"/>
    <property type="match status" value="1"/>
</dbReference>
<dbReference type="InterPro" id="IPR011324">
    <property type="entry name" value="Cytotoxic_necrot_fac-like_cat"/>
</dbReference>
<dbReference type="PANTHER" id="PTHR30616:SF2">
    <property type="entry name" value="PURINE NUCLEOSIDE PHOSPHORYLASE LACC1"/>
    <property type="match status" value="1"/>
</dbReference>
<dbReference type="STRING" id="863239.GCA_000213935_00315"/>
<dbReference type="GO" id="GO:0017061">
    <property type="term" value="F:S-methyl-5-thioadenosine phosphorylase activity"/>
    <property type="evidence" value="ECO:0007669"/>
    <property type="project" value="UniProtKB-EC"/>
</dbReference>
<accession>A0A3D4SWT3</accession>
<name>A0A3D4SWT3_9CORY</name>
<dbReference type="AlphaFoldDB" id="A0A3D4SWT3"/>
<comment type="catalytic activity">
    <reaction evidence="1">
        <text>inosine + phosphate = alpha-D-ribose 1-phosphate + hypoxanthine</text>
        <dbReference type="Rhea" id="RHEA:27646"/>
        <dbReference type="ChEBI" id="CHEBI:17368"/>
        <dbReference type="ChEBI" id="CHEBI:17596"/>
        <dbReference type="ChEBI" id="CHEBI:43474"/>
        <dbReference type="ChEBI" id="CHEBI:57720"/>
        <dbReference type="EC" id="2.4.2.1"/>
    </reaction>
    <physiologicalReaction direction="left-to-right" evidence="1">
        <dbReference type="Rhea" id="RHEA:27647"/>
    </physiologicalReaction>
</comment>
<evidence type="ECO:0000256" key="2">
    <source>
        <dbReference type="ARBA" id="ARBA00003215"/>
    </source>
</evidence>
<feature type="region of interest" description="Disordered" evidence="13">
    <location>
        <begin position="1"/>
        <end position="44"/>
    </location>
</feature>
<evidence type="ECO:0000256" key="6">
    <source>
        <dbReference type="ARBA" id="ARBA00022801"/>
    </source>
</evidence>
<dbReference type="CDD" id="cd16833">
    <property type="entry name" value="YfiH"/>
    <property type="match status" value="1"/>
</dbReference>
<evidence type="ECO:0000256" key="9">
    <source>
        <dbReference type="ARBA" id="ARBA00047989"/>
    </source>
</evidence>
<dbReference type="GO" id="GO:0005507">
    <property type="term" value="F:copper ion binding"/>
    <property type="evidence" value="ECO:0007669"/>
    <property type="project" value="TreeGrafter"/>
</dbReference>
<proteinExistence type="inferred from homology"/>
<evidence type="ECO:0000256" key="13">
    <source>
        <dbReference type="SAM" id="MobiDB-lite"/>
    </source>
</evidence>
<sequence>MTERTTLTSPRSSESPADGAERRVRKVVTDRSGGVSEGPYGSFNLGDHVGDDPTAVAANRTRLAGLLGLPEDRMVYMEQVHSPTVTEVTQELLDGLAGGPVPVTDALVTTLRGTALVVLTADCVPVLLSDEDAGVVAAVHAGRLGARNGILARTLDEMERLGAVPARVHVLFGAAIAGTDYEIPESMARDVEERLPGSRTRTSTGTTGLDLRAGLLRQLMERGVTMIDADPRSTLAEESLFSYRRDGTTGRQAAVVWMP</sequence>
<reference evidence="14 15" key="1">
    <citation type="journal article" date="2018" name="Nat. Biotechnol.">
        <title>A standardized bacterial taxonomy based on genome phylogeny substantially revises the tree of life.</title>
        <authorList>
            <person name="Parks D.H."/>
            <person name="Chuvochina M."/>
            <person name="Waite D.W."/>
            <person name="Rinke C."/>
            <person name="Skarshewski A."/>
            <person name="Chaumeil P.A."/>
            <person name="Hugenholtz P."/>
        </authorList>
    </citation>
    <scope>NUCLEOTIDE SEQUENCE [LARGE SCALE GENOMIC DNA]</scope>
    <source>
        <strain evidence="14">UBA11247</strain>
    </source>
</reference>
<evidence type="ECO:0000256" key="10">
    <source>
        <dbReference type="ARBA" id="ARBA00048968"/>
    </source>
</evidence>
<comment type="catalytic activity">
    <reaction evidence="10">
        <text>adenosine + phosphate = alpha-D-ribose 1-phosphate + adenine</text>
        <dbReference type="Rhea" id="RHEA:27642"/>
        <dbReference type="ChEBI" id="CHEBI:16335"/>
        <dbReference type="ChEBI" id="CHEBI:16708"/>
        <dbReference type="ChEBI" id="CHEBI:43474"/>
        <dbReference type="ChEBI" id="CHEBI:57720"/>
        <dbReference type="EC" id="2.4.2.1"/>
    </reaction>
    <physiologicalReaction direction="left-to-right" evidence="10">
        <dbReference type="Rhea" id="RHEA:27643"/>
    </physiologicalReaction>
</comment>
<evidence type="ECO:0000256" key="7">
    <source>
        <dbReference type="ARBA" id="ARBA00022833"/>
    </source>
</evidence>
<evidence type="ECO:0000256" key="8">
    <source>
        <dbReference type="ARBA" id="ARBA00023008"/>
    </source>
</evidence>
<feature type="compositionally biased region" description="Polar residues" evidence="13">
    <location>
        <begin position="1"/>
        <end position="15"/>
    </location>
</feature>
<keyword evidence="6" id="KW-0378">Hydrolase</keyword>
<comment type="catalytic activity">
    <reaction evidence="11">
        <text>S-methyl-5'-thioadenosine + phosphate = 5-(methylsulfanyl)-alpha-D-ribose 1-phosphate + adenine</text>
        <dbReference type="Rhea" id="RHEA:11852"/>
        <dbReference type="ChEBI" id="CHEBI:16708"/>
        <dbReference type="ChEBI" id="CHEBI:17509"/>
        <dbReference type="ChEBI" id="CHEBI:43474"/>
        <dbReference type="ChEBI" id="CHEBI:58533"/>
        <dbReference type="EC" id="2.4.2.28"/>
    </reaction>
    <physiologicalReaction direction="left-to-right" evidence="11">
        <dbReference type="Rhea" id="RHEA:11853"/>
    </physiologicalReaction>
</comment>
<evidence type="ECO:0000313" key="15">
    <source>
        <dbReference type="Proteomes" id="UP000261739"/>
    </source>
</evidence>
<keyword evidence="7" id="KW-0862">Zinc</keyword>
<dbReference type="Proteomes" id="UP000261739">
    <property type="component" value="Unassembled WGS sequence"/>
</dbReference>
<evidence type="ECO:0000256" key="12">
    <source>
        <dbReference type="RuleBase" id="RU361274"/>
    </source>
</evidence>
<comment type="function">
    <text evidence="2">Purine nucleoside enzyme that catalyzes the phosphorolysis of adenosine and inosine nucleosides, yielding D-ribose 1-phosphate and the respective free bases, adenine and hypoxanthine. Also catalyzes the phosphorolysis of S-methyl-5'-thioadenosine into adenine and S-methyl-5-thio-alpha-D-ribose 1-phosphate. Also has adenosine deaminase activity.</text>
</comment>
<dbReference type="EMBL" id="DQID01000071">
    <property type="protein sequence ID" value="HCT13692.1"/>
    <property type="molecule type" value="Genomic_DNA"/>
</dbReference>
<dbReference type="NCBIfam" id="TIGR00726">
    <property type="entry name" value="peptidoglycan editing factor PgeF"/>
    <property type="match status" value="1"/>
</dbReference>
<evidence type="ECO:0000256" key="4">
    <source>
        <dbReference type="ARBA" id="ARBA00022679"/>
    </source>
</evidence>
<dbReference type="Pfam" id="PF02578">
    <property type="entry name" value="Cu-oxidase_4"/>
    <property type="match status" value="1"/>
</dbReference>
<dbReference type="InterPro" id="IPR003730">
    <property type="entry name" value="Cu_polyphenol_OxRdtase"/>
</dbReference>
<dbReference type="GO" id="GO:0016787">
    <property type="term" value="F:hydrolase activity"/>
    <property type="evidence" value="ECO:0007669"/>
    <property type="project" value="UniProtKB-KW"/>
</dbReference>
<comment type="catalytic activity">
    <reaction evidence="9">
        <text>adenosine + H2O + H(+) = inosine + NH4(+)</text>
        <dbReference type="Rhea" id="RHEA:24408"/>
        <dbReference type="ChEBI" id="CHEBI:15377"/>
        <dbReference type="ChEBI" id="CHEBI:15378"/>
        <dbReference type="ChEBI" id="CHEBI:16335"/>
        <dbReference type="ChEBI" id="CHEBI:17596"/>
        <dbReference type="ChEBI" id="CHEBI:28938"/>
        <dbReference type="EC" id="3.5.4.4"/>
    </reaction>
    <physiologicalReaction direction="left-to-right" evidence="9">
        <dbReference type="Rhea" id="RHEA:24409"/>
    </physiologicalReaction>
</comment>
<comment type="similarity">
    <text evidence="3 12">Belongs to the purine nucleoside phosphorylase YfiH/LACC1 family.</text>
</comment>
<evidence type="ECO:0000256" key="5">
    <source>
        <dbReference type="ARBA" id="ARBA00022723"/>
    </source>
</evidence>
<organism evidence="14 15">
    <name type="scientific">Corynebacterium nuruki</name>
    <dbReference type="NCBI Taxonomy" id="1032851"/>
    <lineage>
        <taxon>Bacteria</taxon>
        <taxon>Bacillati</taxon>
        <taxon>Actinomycetota</taxon>
        <taxon>Actinomycetes</taxon>
        <taxon>Mycobacteriales</taxon>
        <taxon>Corynebacteriaceae</taxon>
        <taxon>Corynebacterium</taxon>
    </lineage>
</organism>
<keyword evidence="5" id="KW-0479">Metal-binding</keyword>
<dbReference type="InterPro" id="IPR038371">
    <property type="entry name" value="Cu_polyphenol_OxRdtase_sf"/>
</dbReference>
<keyword evidence="4" id="KW-0808">Transferase</keyword>
<gene>
    <name evidence="14" type="primary">pgeF</name>
    <name evidence="14" type="ORF">DIW82_02550</name>
</gene>
<protein>
    <recommendedName>
        <fullName evidence="12">Purine nucleoside phosphorylase</fullName>
    </recommendedName>
</protein>